<evidence type="ECO:0000259" key="12">
    <source>
        <dbReference type="Pfam" id="PF02163"/>
    </source>
</evidence>
<dbReference type="InterPro" id="IPR036034">
    <property type="entry name" value="PDZ_sf"/>
</dbReference>
<keyword evidence="4 14" id="KW-0645">Protease</keyword>
<dbReference type="AlphaFoldDB" id="A0A543CDH9"/>
<protein>
    <submittedName>
        <fullName evidence="14">RIP metalloprotease RseP</fullName>
    </submittedName>
</protein>
<dbReference type="OrthoDB" id="9782003at2"/>
<evidence type="ECO:0000256" key="4">
    <source>
        <dbReference type="ARBA" id="ARBA00022670"/>
    </source>
</evidence>
<gene>
    <name evidence="14" type="ORF">FB559_0650</name>
</gene>
<feature type="transmembrane region" description="Helical" evidence="11">
    <location>
        <begin position="367"/>
        <end position="388"/>
    </location>
</feature>
<feature type="domain" description="PDZ" evidence="13">
    <location>
        <begin position="154"/>
        <end position="203"/>
    </location>
</feature>
<keyword evidence="7" id="KW-0862">Zinc</keyword>
<reference evidence="14 15" key="1">
    <citation type="submission" date="2019-06" db="EMBL/GenBank/DDBJ databases">
        <title>Sequencing the genomes of 1000 actinobacteria strains.</title>
        <authorList>
            <person name="Klenk H.-P."/>
        </authorList>
    </citation>
    <scope>NUCLEOTIDE SEQUENCE [LARGE SCALE GENOMIC DNA]</scope>
    <source>
        <strain evidence="14 15">DSM 102200</strain>
    </source>
</reference>
<proteinExistence type="inferred from homology"/>
<sequence>MTHFYGLLGVAAFVLALLLTVVLHEAGHLLTAKRFGMKASQFFAGFGATLWSRRRGETEYGIKAIPLGGFVKIVGYTPLEKVDPADEPRAFYRQPAARRAVVIGAGVVVNILLAFVLLLVLAMGVGIPSDNAASTVVRRVSPCVSAADVCTPRDPESPSKKAGLRARDRIISFGGRTVRDWNQLSAAIRATKPGSTVVVVVERGGSRLTLPATVADLGGSGYFGLEPAARTHRLGPIAAVTFAGRFMGDMTVSIGGVVVDIPHAIPKLFGHERASTPGGQAGSIVGGAEASGQVFSSSDTWRDKFTTFILLIVSLNLFVGLLNLVPLLPLDGGHLAVLCYERIKALVFRSRGRPDPGPVDMTKLMPLTYVAVTLLVGLGVLLILADVINPLKVPQ</sequence>
<name>A0A543CDH9_9ACTN</name>
<comment type="similarity">
    <text evidence="3">Belongs to the peptidase M50B family.</text>
</comment>
<comment type="cofactor">
    <cofactor evidence="1">
        <name>Zn(2+)</name>
        <dbReference type="ChEBI" id="CHEBI:29105"/>
    </cofactor>
</comment>
<keyword evidence="15" id="KW-1185">Reference proteome</keyword>
<keyword evidence="9 14" id="KW-0482">Metalloprotease</keyword>
<evidence type="ECO:0000256" key="6">
    <source>
        <dbReference type="ARBA" id="ARBA00022801"/>
    </source>
</evidence>
<dbReference type="Proteomes" id="UP000316096">
    <property type="component" value="Unassembled WGS sequence"/>
</dbReference>
<evidence type="ECO:0000259" key="13">
    <source>
        <dbReference type="Pfam" id="PF17820"/>
    </source>
</evidence>
<organism evidence="14 15">
    <name type="scientific">Actinoallomurus bryophytorum</name>
    <dbReference type="NCBI Taxonomy" id="1490222"/>
    <lineage>
        <taxon>Bacteria</taxon>
        <taxon>Bacillati</taxon>
        <taxon>Actinomycetota</taxon>
        <taxon>Actinomycetes</taxon>
        <taxon>Streptosporangiales</taxon>
        <taxon>Thermomonosporaceae</taxon>
        <taxon>Actinoallomurus</taxon>
    </lineage>
</organism>
<dbReference type="SUPFAM" id="SSF50156">
    <property type="entry name" value="PDZ domain-like"/>
    <property type="match status" value="1"/>
</dbReference>
<dbReference type="InterPro" id="IPR041489">
    <property type="entry name" value="PDZ_6"/>
</dbReference>
<feature type="transmembrane region" description="Helical" evidence="11">
    <location>
        <begin position="100"/>
        <end position="121"/>
    </location>
</feature>
<feature type="domain" description="Peptidase M50" evidence="12">
    <location>
        <begin position="12"/>
        <end position="344"/>
    </location>
</feature>
<dbReference type="Pfam" id="PF02163">
    <property type="entry name" value="Peptidase_M50"/>
    <property type="match status" value="1"/>
</dbReference>
<dbReference type="EMBL" id="VFOZ01000001">
    <property type="protein sequence ID" value="TQL95153.1"/>
    <property type="molecule type" value="Genomic_DNA"/>
</dbReference>
<keyword evidence="10 11" id="KW-0472">Membrane</keyword>
<dbReference type="GO" id="GO:0016020">
    <property type="term" value="C:membrane"/>
    <property type="evidence" value="ECO:0007669"/>
    <property type="project" value="UniProtKB-SubCell"/>
</dbReference>
<dbReference type="CDD" id="cd06163">
    <property type="entry name" value="S2P-M50_PDZ_RseP-like"/>
    <property type="match status" value="1"/>
</dbReference>
<evidence type="ECO:0000256" key="2">
    <source>
        <dbReference type="ARBA" id="ARBA00004141"/>
    </source>
</evidence>
<dbReference type="GO" id="GO:0006508">
    <property type="term" value="P:proteolysis"/>
    <property type="evidence" value="ECO:0007669"/>
    <property type="project" value="UniProtKB-KW"/>
</dbReference>
<evidence type="ECO:0000313" key="15">
    <source>
        <dbReference type="Proteomes" id="UP000316096"/>
    </source>
</evidence>
<evidence type="ECO:0000256" key="7">
    <source>
        <dbReference type="ARBA" id="ARBA00022833"/>
    </source>
</evidence>
<feature type="transmembrane region" description="Helical" evidence="11">
    <location>
        <begin position="305"/>
        <end position="325"/>
    </location>
</feature>
<dbReference type="Gene3D" id="2.30.42.10">
    <property type="match status" value="1"/>
</dbReference>
<evidence type="ECO:0000256" key="11">
    <source>
        <dbReference type="SAM" id="Phobius"/>
    </source>
</evidence>
<evidence type="ECO:0000313" key="14">
    <source>
        <dbReference type="EMBL" id="TQL95153.1"/>
    </source>
</evidence>
<evidence type="ECO:0000256" key="3">
    <source>
        <dbReference type="ARBA" id="ARBA00007931"/>
    </source>
</evidence>
<evidence type="ECO:0000256" key="10">
    <source>
        <dbReference type="ARBA" id="ARBA00023136"/>
    </source>
</evidence>
<dbReference type="PANTHER" id="PTHR42837:SF2">
    <property type="entry name" value="MEMBRANE METALLOPROTEASE ARASP2, CHLOROPLASTIC-RELATED"/>
    <property type="match status" value="1"/>
</dbReference>
<dbReference type="InterPro" id="IPR008915">
    <property type="entry name" value="Peptidase_M50"/>
</dbReference>
<dbReference type="InterPro" id="IPR004387">
    <property type="entry name" value="Pept_M50_Zn"/>
</dbReference>
<dbReference type="GO" id="GO:0004222">
    <property type="term" value="F:metalloendopeptidase activity"/>
    <property type="evidence" value="ECO:0007669"/>
    <property type="project" value="InterPro"/>
</dbReference>
<evidence type="ECO:0000256" key="9">
    <source>
        <dbReference type="ARBA" id="ARBA00023049"/>
    </source>
</evidence>
<keyword evidence="6" id="KW-0378">Hydrolase</keyword>
<dbReference type="RefSeq" id="WP_141953060.1">
    <property type="nucleotide sequence ID" value="NZ_VFOZ01000001.1"/>
</dbReference>
<dbReference type="PANTHER" id="PTHR42837">
    <property type="entry name" value="REGULATOR OF SIGMA-E PROTEASE RSEP"/>
    <property type="match status" value="1"/>
</dbReference>
<keyword evidence="8 11" id="KW-1133">Transmembrane helix</keyword>
<evidence type="ECO:0000256" key="1">
    <source>
        <dbReference type="ARBA" id="ARBA00001947"/>
    </source>
</evidence>
<dbReference type="Pfam" id="PF17820">
    <property type="entry name" value="PDZ_6"/>
    <property type="match status" value="1"/>
</dbReference>
<comment type="caution">
    <text evidence="14">The sequence shown here is derived from an EMBL/GenBank/DDBJ whole genome shotgun (WGS) entry which is preliminary data.</text>
</comment>
<comment type="subcellular location">
    <subcellularLocation>
        <location evidence="2">Membrane</location>
        <topology evidence="2">Multi-pass membrane protein</topology>
    </subcellularLocation>
</comment>
<evidence type="ECO:0000256" key="8">
    <source>
        <dbReference type="ARBA" id="ARBA00022989"/>
    </source>
</evidence>
<keyword evidence="5 11" id="KW-0812">Transmembrane</keyword>
<accession>A0A543CDH9</accession>
<evidence type="ECO:0000256" key="5">
    <source>
        <dbReference type="ARBA" id="ARBA00022692"/>
    </source>
</evidence>